<dbReference type="InterPro" id="IPR050194">
    <property type="entry name" value="Glycosyltransferase_grp1"/>
</dbReference>
<gene>
    <name evidence="3" type="ORF">SAMN05192532_1068</name>
</gene>
<evidence type="ECO:0000313" key="3">
    <source>
        <dbReference type="EMBL" id="SFE92313.1"/>
    </source>
</evidence>
<accession>A0A1I2EI07</accession>
<dbReference type="Pfam" id="PF00534">
    <property type="entry name" value="Glycos_transf_1"/>
    <property type="match status" value="1"/>
</dbReference>
<feature type="domain" description="Glycosyl transferase family 1" evidence="1">
    <location>
        <begin position="171"/>
        <end position="341"/>
    </location>
</feature>
<keyword evidence="3" id="KW-0808">Transferase</keyword>
<dbReference type="CDD" id="cd03798">
    <property type="entry name" value="GT4_WlbH-like"/>
    <property type="match status" value="1"/>
</dbReference>
<evidence type="ECO:0000259" key="1">
    <source>
        <dbReference type="Pfam" id="PF00534"/>
    </source>
</evidence>
<dbReference type="GO" id="GO:0016757">
    <property type="term" value="F:glycosyltransferase activity"/>
    <property type="evidence" value="ECO:0007669"/>
    <property type="project" value="InterPro"/>
</dbReference>
<evidence type="ECO:0000313" key="4">
    <source>
        <dbReference type="Proteomes" id="UP000199516"/>
    </source>
</evidence>
<keyword evidence="4" id="KW-1185">Reference proteome</keyword>
<dbReference type="Proteomes" id="UP000199516">
    <property type="component" value="Unassembled WGS sequence"/>
</dbReference>
<sequence>MRILVISNMFPTKETPAFGIFVKNQVTSLIEHGYTVHVAAIQDPEMGKFHVLKKYSSWLLGSMRRLLTAGKSYDVVHAHYAFPSGMIARWFKKWANVPYVVTCHGGDLNKMAKKGPFFRKQTEKILKDADHVITVGHDLERQVTEEYGLSKTKVSVLSMGVNRNVFFSQEKTAIRNKLDVNENLTNLLFVGNIIKEKGMEDLIQALSIIKKQDPTIHLHVVGQAKQESYLQFLHERIKELQIEETVTFHGPKTQKEVAEWMNAADIFVLPSHIEGFGLVAVEAMACGTPVVGTDTGGLSYLLKGDTGSLAVPKSPSSIAEAINRVTEDDNYRQHLISNGKQKAAQNDSSTITDRVITIYEEAMEKTGESK</sequence>
<dbReference type="STRING" id="930128.SAMN05192532_1068"/>
<dbReference type="InterPro" id="IPR001296">
    <property type="entry name" value="Glyco_trans_1"/>
</dbReference>
<dbReference type="InterPro" id="IPR028098">
    <property type="entry name" value="Glyco_trans_4-like_N"/>
</dbReference>
<dbReference type="OrthoDB" id="9797829at2"/>
<protein>
    <submittedName>
        <fullName evidence="3">Glycosyltransferase involved in cell wall bisynthesis</fullName>
    </submittedName>
</protein>
<organism evidence="3 4">
    <name type="scientific">Alteribacillus iranensis</name>
    <dbReference type="NCBI Taxonomy" id="930128"/>
    <lineage>
        <taxon>Bacteria</taxon>
        <taxon>Bacillati</taxon>
        <taxon>Bacillota</taxon>
        <taxon>Bacilli</taxon>
        <taxon>Bacillales</taxon>
        <taxon>Bacillaceae</taxon>
        <taxon>Alteribacillus</taxon>
    </lineage>
</organism>
<dbReference type="PANTHER" id="PTHR45947">
    <property type="entry name" value="SULFOQUINOVOSYL TRANSFERASE SQD2"/>
    <property type="match status" value="1"/>
</dbReference>
<dbReference type="AlphaFoldDB" id="A0A1I2EI07"/>
<dbReference type="RefSeq" id="WP_091662567.1">
    <property type="nucleotide sequence ID" value="NZ_FONT01000006.1"/>
</dbReference>
<dbReference type="Pfam" id="PF13439">
    <property type="entry name" value="Glyco_transf_4"/>
    <property type="match status" value="1"/>
</dbReference>
<dbReference type="EMBL" id="FONT01000006">
    <property type="protein sequence ID" value="SFE92313.1"/>
    <property type="molecule type" value="Genomic_DNA"/>
</dbReference>
<name>A0A1I2EI07_9BACI</name>
<dbReference type="Gene3D" id="3.40.50.2000">
    <property type="entry name" value="Glycogen Phosphorylase B"/>
    <property type="match status" value="2"/>
</dbReference>
<evidence type="ECO:0000259" key="2">
    <source>
        <dbReference type="Pfam" id="PF13439"/>
    </source>
</evidence>
<dbReference type="PANTHER" id="PTHR45947:SF15">
    <property type="entry name" value="TEICHURONIC ACID BIOSYNTHESIS GLYCOSYLTRANSFERASE TUAC-RELATED"/>
    <property type="match status" value="1"/>
</dbReference>
<reference evidence="3 4" key="1">
    <citation type="submission" date="2016-10" db="EMBL/GenBank/DDBJ databases">
        <authorList>
            <person name="de Groot N.N."/>
        </authorList>
    </citation>
    <scope>NUCLEOTIDE SEQUENCE [LARGE SCALE GENOMIC DNA]</scope>
    <source>
        <strain evidence="3 4">DSM 23995</strain>
    </source>
</reference>
<proteinExistence type="predicted"/>
<dbReference type="SUPFAM" id="SSF53756">
    <property type="entry name" value="UDP-Glycosyltransferase/glycogen phosphorylase"/>
    <property type="match status" value="1"/>
</dbReference>
<feature type="domain" description="Glycosyltransferase subfamily 4-like N-terminal" evidence="2">
    <location>
        <begin position="21"/>
        <end position="163"/>
    </location>
</feature>